<feature type="region of interest" description="Disordered" evidence="1">
    <location>
        <begin position="74"/>
        <end position="97"/>
    </location>
</feature>
<proteinExistence type="predicted"/>
<evidence type="ECO:0000313" key="3">
    <source>
        <dbReference type="EMBL" id="KAG5952814.1"/>
    </source>
</evidence>
<accession>A0ABQ7P2Q2</accession>
<protein>
    <recommendedName>
        <fullName evidence="2">Small ribosomal subunit protein mS35 mitochondrial conserved domain-containing protein</fullName>
    </recommendedName>
</protein>
<feature type="region of interest" description="Disordered" evidence="1">
    <location>
        <begin position="1"/>
        <end position="41"/>
    </location>
</feature>
<dbReference type="Pfam" id="PF10213">
    <property type="entry name" value="MRP-S28"/>
    <property type="match status" value="1"/>
</dbReference>
<evidence type="ECO:0000313" key="4">
    <source>
        <dbReference type="Proteomes" id="UP000742024"/>
    </source>
</evidence>
<dbReference type="EMBL" id="SRPR01000471">
    <property type="protein sequence ID" value="KAG5952814.1"/>
    <property type="molecule type" value="Genomic_DNA"/>
</dbReference>
<feature type="compositionally biased region" description="Polar residues" evidence="1">
    <location>
        <begin position="30"/>
        <end position="41"/>
    </location>
</feature>
<sequence>METIKAPNFPKLSRVPRKRPKPSRAATSRPPRTSNPVMASTSPAARLCALVCRRVSSSAHQPLPRAQRLCRPAAPRAPFSSCAPAQERKREAAADDEDAPQHIELTKMNQAIADLATPQRLQQLDEVAKQNGHNTIDEYLAATLNNTPGWAQEEREVDEQMSKIVQGERPNKTSFWYDEDDPECNTEELEDFDEDDMTSMAHARLEEIREMRQYARLAVWEMPLLAKFAKPFERPTKEQVLRWRYTTYMGEEHSAECKVVVQFRPSDLDLTPVEISKLKKLAGPRFDPVRNVIKMSSNSYEHQAQNKQHLSELVEKLIAAAKDPTDTFEDVPLDQRYHKVVRKPRFPKEWRMTEERRLELEEYRRLAEVEDKEREEKGLLVDGAKKIDEYMTQKLTEELRKQKAEVMVPARGSRARR</sequence>
<keyword evidence="4" id="KW-1185">Reference proteome</keyword>
<name>A0ABQ7P2Q2_9HYPO</name>
<organism evidence="3 4">
    <name type="scientific">Claviceps arundinis</name>
    <dbReference type="NCBI Taxonomy" id="1623583"/>
    <lineage>
        <taxon>Eukaryota</taxon>
        <taxon>Fungi</taxon>
        <taxon>Dikarya</taxon>
        <taxon>Ascomycota</taxon>
        <taxon>Pezizomycotina</taxon>
        <taxon>Sordariomycetes</taxon>
        <taxon>Hypocreomycetidae</taxon>
        <taxon>Hypocreales</taxon>
        <taxon>Clavicipitaceae</taxon>
        <taxon>Claviceps</taxon>
    </lineage>
</organism>
<dbReference type="PANTHER" id="PTHR13490:SF0">
    <property type="entry name" value="SMALL RIBOSOMAL SUBUNIT PROTEIN MS35"/>
    <property type="match status" value="1"/>
</dbReference>
<gene>
    <name evidence="3" type="ORF">E4U57_005815</name>
</gene>
<evidence type="ECO:0000256" key="1">
    <source>
        <dbReference type="SAM" id="MobiDB-lite"/>
    </source>
</evidence>
<dbReference type="PANTHER" id="PTHR13490">
    <property type="entry name" value="MITOCHONDRIAL 28S RIBOSOMAL PROTEIN S28"/>
    <property type="match status" value="1"/>
</dbReference>
<evidence type="ECO:0000259" key="2">
    <source>
        <dbReference type="Pfam" id="PF10213"/>
    </source>
</evidence>
<dbReference type="InterPro" id="IPR019349">
    <property type="entry name" value="Ribosomal_mS35_mit"/>
</dbReference>
<comment type="caution">
    <text evidence="3">The sequence shown here is derived from an EMBL/GenBank/DDBJ whole genome shotgun (WGS) entry which is preliminary data.</text>
</comment>
<reference evidence="3 4" key="1">
    <citation type="journal article" date="2020" name="bioRxiv">
        <title>Whole genome comparisons of ergot fungi reveals the divergence and evolution of species within the genus Claviceps are the result of varying mechanisms driving genome evolution and host range expansion.</title>
        <authorList>
            <person name="Wyka S.A."/>
            <person name="Mondo S.J."/>
            <person name="Liu M."/>
            <person name="Dettman J."/>
            <person name="Nalam V."/>
            <person name="Broders K.D."/>
        </authorList>
    </citation>
    <scope>NUCLEOTIDE SEQUENCE [LARGE SCALE GENOMIC DNA]</scope>
    <source>
        <strain evidence="3 4">LM583</strain>
    </source>
</reference>
<feature type="compositionally biased region" description="Basic and acidic residues" evidence="1">
    <location>
        <begin position="86"/>
        <end position="97"/>
    </location>
</feature>
<dbReference type="InterPro" id="IPR039848">
    <property type="entry name" value="Ribosomal_mS35_mt"/>
</dbReference>
<feature type="domain" description="Small ribosomal subunit protein mS35 mitochondrial conserved" evidence="2">
    <location>
        <begin position="231"/>
        <end position="350"/>
    </location>
</feature>
<dbReference type="Proteomes" id="UP000742024">
    <property type="component" value="Unassembled WGS sequence"/>
</dbReference>